<dbReference type="GO" id="GO:0005829">
    <property type="term" value="C:cytosol"/>
    <property type="evidence" value="ECO:0007669"/>
    <property type="project" value="TreeGrafter"/>
</dbReference>
<dbReference type="AlphaFoldDB" id="A0A1M7SW67"/>
<dbReference type="GO" id="GO:0005524">
    <property type="term" value="F:ATP binding"/>
    <property type="evidence" value="ECO:0007669"/>
    <property type="project" value="UniProtKB-KW"/>
</dbReference>
<comment type="similarity">
    <text evidence="2">Belongs to the PhoH family.</text>
</comment>
<keyword evidence="9" id="KW-1185">Reference proteome</keyword>
<dbReference type="RefSeq" id="WP_072696993.1">
    <property type="nucleotide sequence ID" value="NZ_FRDI01000005.1"/>
</dbReference>
<comment type="subcellular location">
    <subcellularLocation>
        <location evidence="1">Cytoplasm</location>
    </subcellularLocation>
</comment>
<dbReference type="FunFam" id="3.40.50.300:FF:000013">
    <property type="entry name" value="PhoH family ATPase"/>
    <property type="match status" value="1"/>
</dbReference>
<dbReference type="InterPro" id="IPR051451">
    <property type="entry name" value="PhoH2-like"/>
</dbReference>
<accession>A0A1M7SW67</accession>
<dbReference type="InterPro" id="IPR003714">
    <property type="entry name" value="PhoH"/>
</dbReference>
<evidence type="ECO:0000313" key="9">
    <source>
        <dbReference type="Proteomes" id="UP000186469"/>
    </source>
</evidence>
<keyword evidence="4" id="KW-0547">Nucleotide-binding</keyword>
<keyword evidence="5" id="KW-0067">ATP-binding</keyword>
<reference evidence="8 9" key="1">
    <citation type="submission" date="2016-12" db="EMBL/GenBank/DDBJ databases">
        <authorList>
            <person name="Song W.-J."/>
            <person name="Kurnit D.M."/>
        </authorList>
    </citation>
    <scope>NUCLEOTIDE SEQUENCE [LARGE SCALE GENOMIC DNA]</scope>
    <source>
        <strain evidence="8 9">DSM 11393</strain>
    </source>
</reference>
<evidence type="ECO:0000256" key="6">
    <source>
        <dbReference type="ARBA" id="ARBA00039970"/>
    </source>
</evidence>
<organism evidence="8 9">
    <name type="scientific">Desulfovibrio litoralis DSM 11393</name>
    <dbReference type="NCBI Taxonomy" id="1121455"/>
    <lineage>
        <taxon>Bacteria</taxon>
        <taxon>Pseudomonadati</taxon>
        <taxon>Thermodesulfobacteriota</taxon>
        <taxon>Desulfovibrionia</taxon>
        <taxon>Desulfovibrionales</taxon>
        <taxon>Desulfovibrionaceae</taxon>
        <taxon>Desulfovibrio</taxon>
    </lineage>
</organism>
<feature type="domain" description="PhoH-like protein" evidence="7">
    <location>
        <begin position="118"/>
        <end position="325"/>
    </location>
</feature>
<evidence type="ECO:0000259" key="7">
    <source>
        <dbReference type="Pfam" id="PF02562"/>
    </source>
</evidence>
<gene>
    <name evidence="8" type="ORF">SAMN02745728_01300</name>
</gene>
<dbReference type="InterPro" id="IPR027417">
    <property type="entry name" value="P-loop_NTPase"/>
</dbReference>
<name>A0A1M7SW67_9BACT</name>
<evidence type="ECO:0000256" key="2">
    <source>
        <dbReference type="ARBA" id="ARBA00010393"/>
    </source>
</evidence>
<evidence type="ECO:0000313" key="8">
    <source>
        <dbReference type="EMBL" id="SHN62763.1"/>
    </source>
</evidence>
<dbReference type="Proteomes" id="UP000186469">
    <property type="component" value="Unassembled WGS sequence"/>
</dbReference>
<evidence type="ECO:0000256" key="3">
    <source>
        <dbReference type="ARBA" id="ARBA00022490"/>
    </source>
</evidence>
<dbReference type="PANTHER" id="PTHR30473">
    <property type="entry name" value="PROTEIN PHOH"/>
    <property type="match status" value="1"/>
</dbReference>
<dbReference type="STRING" id="1121455.SAMN02745728_01300"/>
<dbReference type="PANTHER" id="PTHR30473:SF1">
    <property type="entry name" value="PHOH-LIKE PROTEIN"/>
    <property type="match status" value="1"/>
</dbReference>
<evidence type="ECO:0000256" key="1">
    <source>
        <dbReference type="ARBA" id="ARBA00004496"/>
    </source>
</evidence>
<dbReference type="Gene3D" id="3.40.50.300">
    <property type="entry name" value="P-loop containing nucleotide triphosphate hydrolases"/>
    <property type="match status" value="1"/>
</dbReference>
<dbReference type="Pfam" id="PF02562">
    <property type="entry name" value="PhoH"/>
    <property type="match status" value="1"/>
</dbReference>
<dbReference type="EMBL" id="FRDI01000005">
    <property type="protein sequence ID" value="SHN62763.1"/>
    <property type="molecule type" value="Genomic_DNA"/>
</dbReference>
<sequence>MENTITTLNFSQTIDFDDHKASNLLFGPQEKNLKEISKQNKVKLATRGNSIHISGNDKDLVMLTMRLLSQLYTVIRSGFPLEFNDIVYSVSALKTNPGLDLYSFFKDSSFIVSPKRNISPKTLNQRAYLEALKENDIVFGVGPAGTGKTYLAVAFAVSYLLAKRVKRIILTRPAVEAGEKLGFLPGDLVEKVNPYLRPLYDALYDMLEADKVTALFESGVIEIAPLAFMRGRTLHDAFIILDEAQNTTPEQMKMFLTRMGFGSKMVVTGDITQIDLPKNNNMFERSGLVQSLKILKDINEIKIIHFDSTDVVRHSLVSKIILAYEKFSGE</sequence>
<keyword evidence="3" id="KW-0963">Cytoplasm</keyword>
<protein>
    <recommendedName>
        <fullName evidence="6">PhoH-like protein</fullName>
    </recommendedName>
</protein>
<dbReference type="SUPFAM" id="SSF52540">
    <property type="entry name" value="P-loop containing nucleoside triphosphate hydrolases"/>
    <property type="match status" value="1"/>
</dbReference>
<proteinExistence type="inferred from homology"/>
<evidence type="ECO:0000256" key="5">
    <source>
        <dbReference type="ARBA" id="ARBA00022840"/>
    </source>
</evidence>
<dbReference type="OrthoDB" id="9805148at2"/>
<evidence type="ECO:0000256" key="4">
    <source>
        <dbReference type="ARBA" id="ARBA00022741"/>
    </source>
</evidence>